<dbReference type="AlphaFoldDB" id="B7ZZI4"/>
<name>B7ZZI4_MAIZE</name>
<accession>B7ZZI4</accession>
<organism evidence="1">
    <name type="scientific">Zea mays</name>
    <name type="common">Maize</name>
    <dbReference type="NCBI Taxonomy" id="4577"/>
    <lineage>
        <taxon>Eukaryota</taxon>
        <taxon>Viridiplantae</taxon>
        <taxon>Streptophyta</taxon>
        <taxon>Embryophyta</taxon>
        <taxon>Tracheophyta</taxon>
        <taxon>Spermatophyta</taxon>
        <taxon>Magnoliopsida</taxon>
        <taxon>Liliopsida</taxon>
        <taxon>Poales</taxon>
        <taxon>Poaceae</taxon>
        <taxon>PACMAD clade</taxon>
        <taxon>Panicoideae</taxon>
        <taxon>Andropogonodae</taxon>
        <taxon>Andropogoneae</taxon>
        <taxon>Tripsacinae</taxon>
        <taxon>Zea</taxon>
    </lineage>
</organism>
<evidence type="ECO:0000313" key="1">
    <source>
        <dbReference type="EMBL" id="ACL53333.1"/>
    </source>
</evidence>
<sequence length="33" mass="3992">MVWWTKEYEKKIIDPQTEICCFCILSWSPNDPS</sequence>
<reference evidence="1" key="2">
    <citation type="submission" date="2012-06" db="EMBL/GenBank/DDBJ databases">
        <authorList>
            <person name="Yu Y."/>
            <person name="Currie J."/>
            <person name="Lomeli R."/>
            <person name="Angelova A."/>
            <person name="Collura K."/>
            <person name="Wissotski M."/>
            <person name="Campos D."/>
            <person name="Kudrna D."/>
            <person name="Golser W."/>
            <person name="Ashely E."/>
            <person name="Descour A."/>
            <person name="Fernandes J."/>
            <person name="Soderlund C."/>
            <person name="Walbot V."/>
        </authorList>
    </citation>
    <scope>NUCLEOTIDE SEQUENCE</scope>
    <source>
        <strain evidence="1">B73</strain>
    </source>
</reference>
<proteinExistence type="evidence at transcript level"/>
<reference evidence="1" key="1">
    <citation type="journal article" date="2009" name="PLoS Genet.">
        <title>Sequencing, mapping, and analysis of 27,455 maize full-length cDNAs.</title>
        <authorList>
            <person name="Soderlund C."/>
            <person name="Descour A."/>
            <person name="Kudrna D."/>
            <person name="Bomhoff M."/>
            <person name="Boyd L."/>
            <person name="Currie J."/>
            <person name="Angelova A."/>
            <person name="Collura K."/>
            <person name="Wissotski M."/>
            <person name="Ashley E."/>
            <person name="Morrow D."/>
            <person name="Fernandes J."/>
            <person name="Walbot V."/>
            <person name="Yu Y."/>
        </authorList>
    </citation>
    <scope>NUCLEOTIDE SEQUENCE</scope>
    <source>
        <strain evidence="1">B73</strain>
    </source>
</reference>
<protein>
    <submittedName>
        <fullName evidence="1">Uncharacterized protein</fullName>
    </submittedName>
</protein>
<dbReference type="EMBL" id="BT054726">
    <property type="protein sequence ID" value="ACL53333.1"/>
    <property type="molecule type" value="mRNA"/>
</dbReference>